<dbReference type="GO" id="GO:0006355">
    <property type="term" value="P:regulation of DNA-templated transcription"/>
    <property type="evidence" value="ECO:0007669"/>
    <property type="project" value="InterPro"/>
</dbReference>
<dbReference type="InterPro" id="IPR016152">
    <property type="entry name" value="PTrfase/Anion_transptr"/>
</dbReference>
<dbReference type="SUPFAM" id="SSF63520">
    <property type="entry name" value="PTS-regulatory domain, PRD"/>
    <property type="match status" value="2"/>
</dbReference>
<dbReference type="SUPFAM" id="SSF46785">
    <property type="entry name" value="Winged helix' DNA-binding domain"/>
    <property type="match status" value="1"/>
</dbReference>
<dbReference type="Pfam" id="PF08279">
    <property type="entry name" value="HTH_11"/>
    <property type="match status" value="1"/>
</dbReference>
<dbReference type="CDD" id="cd05568">
    <property type="entry name" value="PTS_IIB_bgl_like"/>
    <property type="match status" value="1"/>
</dbReference>
<reference evidence="10" key="1">
    <citation type="submission" date="2016-09" db="EMBL/GenBank/DDBJ databases">
        <authorList>
            <person name="Varghese N."/>
            <person name="Submissions S."/>
        </authorList>
    </citation>
    <scope>NUCLEOTIDE SEQUENCE [LARGE SCALE GENOMIC DNA]</scope>
    <source>
        <strain evidence="10">S5</strain>
    </source>
</reference>
<dbReference type="Proteomes" id="UP000242949">
    <property type="component" value="Unassembled WGS sequence"/>
</dbReference>
<dbReference type="InterPro" id="IPR050661">
    <property type="entry name" value="BglG_antiterminators"/>
</dbReference>
<name>A0A1G6GLJ9_9BACI</name>
<feature type="domain" description="PTS EIIA type-2" evidence="6">
    <location>
        <begin position="507"/>
        <end position="646"/>
    </location>
</feature>
<keyword evidence="5" id="KW-0804">Transcription</keyword>
<dbReference type="PANTHER" id="PTHR30185:SF13">
    <property type="entry name" value="LICABCH OPERON REGULATOR-RELATED"/>
    <property type="match status" value="1"/>
</dbReference>
<dbReference type="Pfam" id="PF00359">
    <property type="entry name" value="PTS_EIIA_2"/>
    <property type="match status" value="1"/>
</dbReference>
<evidence type="ECO:0000256" key="5">
    <source>
        <dbReference type="ARBA" id="ARBA00023163"/>
    </source>
</evidence>
<feature type="domain" description="PRD" evidence="8">
    <location>
        <begin position="304"/>
        <end position="411"/>
    </location>
</feature>
<dbReference type="Gene3D" id="1.10.10.10">
    <property type="entry name" value="Winged helix-like DNA-binding domain superfamily/Winged helix DNA-binding domain"/>
    <property type="match status" value="2"/>
</dbReference>
<proteinExistence type="predicted"/>
<dbReference type="Pfam" id="PF00874">
    <property type="entry name" value="PRD"/>
    <property type="match status" value="2"/>
</dbReference>
<evidence type="ECO:0000256" key="4">
    <source>
        <dbReference type="ARBA" id="ARBA00023159"/>
    </source>
</evidence>
<dbReference type="PROSITE" id="PS51094">
    <property type="entry name" value="PTS_EIIA_TYPE_2"/>
    <property type="match status" value="1"/>
</dbReference>
<keyword evidence="2" id="KW-0677">Repeat</keyword>
<keyword evidence="1" id="KW-0808">Transferase</keyword>
<feature type="domain" description="PTS EIIB type-2" evidence="7">
    <location>
        <begin position="415"/>
        <end position="506"/>
    </location>
</feature>
<dbReference type="InterPro" id="IPR036095">
    <property type="entry name" value="PTS_EIIB-like_sf"/>
</dbReference>
<dbReference type="InterPro" id="IPR013196">
    <property type="entry name" value="HTH_11"/>
</dbReference>
<accession>A0A1G6GLJ9</accession>
<evidence type="ECO:0000256" key="2">
    <source>
        <dbReference type="ARBA" id="ARBA00022737"/>
    </source>
</evidence>
<feature type="domain" description="PRD" evidence="8">
    <location>
        <begin position="190"/>
        <end position="295"/>
    </location>
</feature>
<sequence length="648" mass="74261">MNNRMITILRELMASYSPLTGDYLANILNVSSRTIREDIKTLDYSLQSNGATIKSTRGTGYQLEIEDDHAFRSYLNQLIKDETNDKQLVDSPDARVNYLIKRFLLAEDYLKLDDLCEEMHISKSTIQSDLRQVRQALKKHDLSLDTRPNYGMKAKGSEVRFRFALSEFVFDRSESSSTSIWKEQLKTLADHDEDKLEAVSDAIMKQIRNHNISLSDIAINNLFIHIVIAYKRIKSGHHVSMIKQELNDITNEKEYHVARKIVEEAEDILNVKFPFVEVAYITIHLLGTRMVSQTNMDHTDIENVLEPHIQKLTVAILDEIENRMSLGIRHDQELFLGLGLHLKPSINRYKYGMNIRNPMLNDIKVNYPLAFESAVIAGIVIEGEIDVSIDENEIGYLALHIGAAIERKKAQDQPIRCYIVCASGLGSAQLIKYKIKAVFGSQVDILGTTEYYKIQQIPFHQTDVIISSVPIKDSLPIPVIEVNTILGEPDINRIRAFVDEDNTNLLEYIRRDFIYLNQGLSTKEEALTFLVDQLNKTIDLPKDYLDLIFEREAIAPTAYGNSVAIPHPVTAQTDQTFLTICTLKKPIEWTNQSVQFICLLNVAKNSQEDLQDMYQMLIKLIEQPKFIQKLIQCQDRDQFLQTLMTYQP</sequence>
<dbReference type="Pfam" id="PF05043">
    <property type="entry name" value="Mga"/>
    <property type="match status" value="1"/>
</dbReference>
<dbReference type="AlphaFoldDB" id="A0A1G6GLJ9"/>
<dbReference type="PANTHER" id="PTHR30185">
    <property type="entry name" value="CRYPTIC BETA-GLUCOSIDE BGL OPERON ANTITERMINATOR"/>
    <property type="match status" value="1"/>
</dbReference>
<protein>
    <submittedName>
        <fullName evidence="9">Lichenan operon transcriptional antiterminator</fullName>
    </submittedName>
</protein>
<dbReference type="InterPro" id="IPR036388">
    <property type="entry name" value="WH-like_DNA-bd_sf"/>
</dbReference>
<dbReference type="GO" id="GO:0008982">
    <property type="term" value="F:protein-N(PI)-phosphohistidine-sugar phosphotransferase activity"/>
    <property type="evidence" value="ECO:0007669"/>
    <property type="project" value="InterPro"/>
</dbReference>
<evidence type="ECO:0000256" key="3">
    <source>
        <dbReference type="ARBA" id="ARBA00023015"/>
    </source>
</evidence>
<evidence type="ECO:0000256" key="1">
    <source>
        <dbReference type="ARBA" id="ARBA00022679"/>
    </source>
</evidence>
<dbReference type="InterPro" id="IPR011608">
    <property type="entry name" value="PRD"/>
</dbReference>
<dbReference type="GO" id="GO:0009401">
    <property type="term" value="P:phosphoenolpyruvate-dependent sugar phosphotransferase system"/>
    <property type="evidence" value="ECO:0007669"/>
    <property type="project" value="InterPro"/>
</dbReference>
<evidence type="ECO:0000313" key="10">
    <source>
        <dbReference type="Proteomes" id="UP000242949"/>
    </source>
</evidence>
<evidence type="ECO:0000259" key="6">
    <source>
        <dbReference type="PROSITE" id="PS51094"/>
    </source>
</evidence>
<dbReference type="Gene3D" id="3.40.930.10">
    <property type="entry name" value="Mannitol-specific EII, Chain A"/>
    <property type="match status" value="1"/>
</dbReference>
<dbReference type="Gene3D" id="1.10.1790.10">
    <property type="entry name" value="PRD domain"/>
    <property type="match status" value="2"/>
</dbReference>
<dbReference type="PROSITE" id="PS51372">
    <property type="entry name" value="PRD_2"/>
    <property type="match status" value="2"/>
</dbReference>
<keyword evidence="3" id="KW-0805">Transcription regulation</keyword>
<dbReference type="PROSITE" id="PS51099">
    <property type="entry name" value="PTS_EIIB_TYPE_2"/>
    <property type="match status" value="1"/>
</dbReference>
<dbReference type="SUPFAM" id="SSF55804">
    <property type="entry name" value="Phoshotransferase/anion transport protein"/>
    <property type="match status" value="1"/>
</dbReference>
<dbReference type="Gene3D" id="3.40.50.2300">
    <property type="match status" value="1"/>
</dbReference>
<dbReference type="InterPro" id="IPR036390">
    <property type="entry name" value="WH_DNA-bd_sf"/>
</dbReference>
<dbReference type="InterPro" id="IPR007737">
    <property type="entry name" value="Mga_HTH"/>
</dbReference>
<dbReference type="STRING" id="1612202.SAMN05421734_101258"/>
<evidence type="ECO:0000259" key="7">
    <source>
        <dbReference type="PROSITE" id="PS51099"/>
    </source>
</evidence>
<keyword evidence="4" id="KW-0010">Activator</keyword>
<gene>
    <name evidence="9" type="ORF">SAMN05421734_101258</name>
</gene>
<keyword evidence="10" id="KW-1185">Reference proteome</keyword>
<dbReference type="InterPro" id="IPR013011">
    <property type="entry name" value="PTS_EIIB_2"/>
</dbReference>
<dbReference type="EMBL" id="FMYI01000001">
    <property type="protein sequence ID" value="SDB82902.1"/>
    <property type="molecule type" value="Genomic_DNA"/>
</dbReference>
<dbReference type="OrthoDB" id="3710983at2"/>
<dbReference type="InterPro" id="IPR002178">
    <property type="entry name" value="PTS_EIIA_type-2_dom"/>
</dbReference>
<dbReference type="SUPFAM" id="SSF52794">
    <property type="entry name" value="PTS system IIB component-like"/>
    <property type="match status" value="1"/>
</dbReference>
<evidence type="ECO:0000313" key="9">
    <source>
        <dbReference type="EMBL" id="SDB82902.1"/>
    </source>
</evidence>
<evidence type="ECO:0000259" key="8">
    <source>
        <dbReference type="PROSITE" id="PS51372"/>
    </source>
</evidence>
<dbReference type="InterPro" id="IPR036634">
    <property type="entry name" value="PRD_sf"/>
</dbReference>
<organism evidence="9 10">
    <name type="scientific">Pelagirhabdus alkalitolerans</name>
    <dbReference type="NCBI Taxonomy" id="1612202"/>
    <lineage>
        <taxon>Bacteria</taxon>
        <taxon>Bacillati</taxon>
        <taxon>Bacillota</taxon>
        <taxon>Bacilli</taxon>
        <taxon>Bacillales</taxon>
        <taxon>Bacillaceae</taxon>
        <taxon>Pelagirhabdus</taxon>
    </lineage>
</organism>
<dbReference type="CDD" id="cd00211">
    <property type="entry name" value="PTS_IIA_fru"/>
    <property type="match status" value="1"/>
</dbReference>